<accession>B9JF45</accession>
<dbReference type="InterPro" id="IPR036514">
    <property type="entry name" value="SGNH_hydro_sf"/>
</dbReference>
<dbReference type="EMBL" id="CP000628">
    <property type="protein sequence ID" value="ACM26535.1"/>
    <property type="molecule type" value="Genomic_DNA"/>
</dbReference>
<dbReference type="CDD" id="cd00229">
    <property type="entry name" value="SGNH_hydrolase"/>
    <property type="match status" value="1"/>
</dbReference>
<dbReference type="Proteomes" id="UP000001600">
    <property type="component" value="Chromosome 1"/>
</dbReference>
<gene>
    <name evidence="1" type="ordered locus">Arad_2315</name>
</gene>
<dbReference type="InterPro" id="IPR008265">
    <property type="entry name" value="Lipase_GDSL_AS"/>
</dbReference>
<sequence>MAGAGAFSFGEIMSSEIVAAFNAAFPDGPSSSPTTPDKSMIRAAGVVIQSSVDASSAGILRADNLSQLNATPGTHLNQPGQVFNDGANTGEYRWNGAAWVRVGDLINAAGIQSELDERPTKELAGSWEGYFNDRPIILDQYGIYDGTARVYIPRRKFFARNDGALDANTGTADTLFPGYEAITIPRYRPGDSAPQEITFYYDMDTPSSPLVRVDYPSVPPLDAAWGAIQLLTISTNGFYSSPVRVIEMNKSDTGQIWAEGAIVHDGESVLIPRFYQYHDGGNLGFVQPTTGKFFEFAATEDAVQGYWYDNVADKAGGTAIKQIIGGSGFPNAEGYRNYCIARKGGIGSSNVISSEHFPVANIVKNQWRDGKYPDEAARLLTNDYVTDAPAALVALGFTRCVKSTDTDIYYGGDIGQPTRVKTKVFARFYLHTAVADNFGTGPYLVHFWKDETFLGNVTLSMEKKINSNVAIFSGSAAVGFDGANRFYVGPAGMTAGTHAIAGGQVWFGDTEWPWISRDDYAPDYGSMRPIIGKDIWAVSGRPLPYYPKNTVGLRDDFILRSGFYTLKGTDKYPHFVEGDEQFLINPDLCGTTGKVVSRLLGPGADKTQRLESPVTVHVAPASKTAAKKVLLIGDSLTNAGLARRVDAKLTAMGITATWLGTINSTDTYFSENATDGLPGEGRGGREFGDHTHALTVKMTVPTSVAAYNAASKATKVGLNPFIRPSTGGDAANLIFNGYVFDFSYYITNYLAGVNPDIVIIGLGTNDRVFETDAVAVQNALDGIRVMMTQIRAALPSAMIAWWIPPGPESNTLDGTGAWVRQNKVIRAVCSWILTNGDANMHIVPAWAHVSSEIGWWLNATPTVADNVARAQIADTIHPGPDPSPIREQYAETLFAYIANVA</sequence>
<dbReference type="STRING" id="311403.Arad_2315"/>
<name>B9JF45_RHIR8</name>
<proteinExistence type="predicted"/>
<reference evidence="1 2" key="1">
    <citation type="journal article" date="2009" name="J. Bacteriol.">
        <title>Genome sequences of three Agrobacterium biovars help elucidate the evolution of multichromosome genomes in bacteria.</title>
        <authorList>
            <person name="Slater S.C."/>
            <person name="Goldman B.S."/>
            <person name="Goodner B."/>
            <person name="Setubal J.C."/>
            <person name="Farrand S.K."/>
            <person name="Nester E.W."/>
            <person name="Burr T.J."/>
            <person name="Banta L."/>
            <person name="Dickerman A.W."/>
            <person name="Paulsen I."/>
            <person name="Otten L."/>
            <person name="Suen G."/>
            <person name="Welch R."/>
            <person name="Almeida N.F."/>
            <person name="Arnold F."/>
            <person name="Burton O.T."/>
            <person name="Du Z."/>
            <person name="Ewing A."/>
            <person name="Godsy E."/>
            <person name="Heisel S."/>
            <person name="Houmiel K.L."/>
            <person name="Jhaveri J."/>
            <person name="Lu J."/>
            <person name="Miller N.M."/>
            <person name="Norton S."/>
            <person name="Chen Q."/>
            <person name="Phoolcharoen W."/>
            <person name="Ohlin V."/>
            <person name="Ondrusek D."/>
            <person name="Pride N."/>
            <person name="Stricklin S.L."/>
            <person name="Sun J."/>
            <person name="Wheeler C."/>
            <person name="Wilson L."/>
            <person name="Zhu H."/>
            <person name="Wood D.W."/>
        </authorList>
    </citation>
    <scope>NUCLEOTIDE SEQUENCE [LARGE SCALE GENOMIC DNA]</scope>
    <source>
        <strain evidence="2">K84 / ATCC BAA-868</strain>
    </source>
</reference>
<dbReference type="Gene3D" id="3.40.50.1110">
    <property type="entry name" value="SGNH hydrolase"/>
    <property type="match status" value="1"/>
</dbReference>
<protein>
    <submittedName>
        <fullName evidence="1">Uncharacterized protein</fullName>
    </submittedName>
</protein>
<dbReference type="eggNOG" id="ENOG503305S">
    <property type="taxonomic scope" value="Bacteria"/>
</dbReference>
<dbReference type="KEGG" id="ara:Arad_2315"/>
<dbReference type="GO" id="GO:0006629">
    <property type="term" value="P:lipid metabolic process"/>
    <property type="evidence" value="ECO:0007669"/>
    <property type="project" value="InterPro"/>
</dbReference>
<evidence type="ECO:0000313" key="1">
    <source>
        <dbReference type="EMBL" id="ACM26535.1"/>
    </source>
</evidence>
<dbReference type="SUPFAM" id="SSF52266">
    <property type="entry name" value="SGNH hydrolase"/>
    <property type="match status" value="1"/>
</dbReference>
<dbReference type="PROSITE" id="PS01098">
    <property type="entry name" value="LIPASE_GDSL_SER"/>
    <property type="match status" value="1"/>
</dbReference>
<dbReference type="GO" id="GO:0016298">
    <property type="term" value="F:lipase activity"/>
    <property type="evidence" value="ECO:0007669"/>
    <property type="project" value="InterPro"/>
</dbReference>
<organism evidence="1 2">
    <name type="scientific">Rhizobium rhizogenes (strain K84 / ATCC BAA-868)</name>
    <name type="common">Agrobacterium radiobacter</name>
    <dbReference type="NCBI Taxonomy" id="311403"/>
    <lineage>
        <taxon>Bacteria</taxon>
        <taxon>Pseudomonadati</taxon>
        <taxon>Pseudomonadota</taxon>
        <taxon>Alphaproteobacteria</taxon>
        <taxon>Hyphomicrobiales</taxon>
        <taxon>Rhizobiaceae</taxon>
        <taxon>Rhizobium/Agrobacterium group</taxon>
        <taxon>Rhizobium</taxon>
    </lineage>
</organism>
<evidence type="ECO:0000313" key="2">
    <source>
        <dbReference type="Proteomes" id="UP000001600"/>
    </source>
</evidence>
<dbReference type="AlphaFoldDB" id="B9JF45"/>
<dbReference type="HOGENOM" id="CLU_321512_0_0_5"/>